<dbReference type="EMBL" id="CP063458">
    <property type="protein sequence ID" value="QOV88323.1"/>
    <property type="molecule type" value="Genomic_DNA"/>
</dbReference>
<dbReference type="KEGG" id="hbs:IPV69_19015"/>
<organism evidence="1 2">
    <name type="scientific">Humisphaera borealis</name>
    <dbReference type="NCBI Taxonomy" id="2807512"/>
    <lineage>
        <taxon>Bacteria</taxon>
        <taxon>Pseudomonadati</taxon>
        <taxon>Planctomycetota</taxon>
        <taxon>Phycisphaerae</taxon>
        <taxon>Tepidisphaerales</taxon>
        <taxon>Tepidisphaeraceae</taxon>
        <taxon>Humisphaera</taxon>
    </lineage>
</organism>
<accession>A0A7M2WSA8</accession>
<keyword evidence="2" id="KW-1185">Reference proteome</keyword>
<reference evidence="1 2" key="1">
    <citation type="submission" date="2020-10" db="EMBL/GenBank/DDBJ databases">
        <title>Wide distribution of Phycisphaera-like planctomycetes from WD2101 soil group in peatlands and genome analysis of the first cultivated representative.</title>
        <authorList>
            <person name="Dedysh S.N."/>
            <person name="Beletsky A.V."/>
            <person name="Ivanova A."/>
            <person name="Kulichevskaya I.S."/>
            <person name="Suzina N.E."/>
            <person name="Philippov D.A."/>
            <person name="Rakitin A.L."/>
            <person name="Mardanov A.V."/>
            <person name="Ravin N.V."/>
        </authorList>
    </citation>
    <scope>NUCLEOTIDE SEQUENCE [LARGE SCALE GENOMIC DNA]</scope>
    <source>
        <strain evidence="1 2">M1803</strain>
    </source>
</reference>
<sequence length="111" mass="12997">MSNQRYNRSVSDADATFSRWCGDRGIPLHAIQHVITWEHWDDGIGVYFFLRTISDADALSPKQREGMKNTYLGFLKDSGYPFEKFPNVVFEIDSDENVRKNYAGSYFYRLR</sequence>
<gene>
    <name evidence="1" type="ORF">IPV69_19015</name>
</gene>
<dbReference type="Proteomes" id="UP000593765">
    <property type="component" value="Chromosome"/>
</dbReference>
<proteinExistence type="predicted"/>
<dbReference type="RefSeq" id="WP_206291301.1">
    <property type="nucleotide sequence ID" value="NZ_CP063458.1"/>
</dbReference>
<protein>
    <submittedName>
        <fullName evidence="1">Uncharacterized protein</fullName>
    </submittedName>
</protein>
<evidence type="ECO:0000313" key="2">
    <source>
        <dbReference type="Proteomes" id="UP000593765"/>
    </source>
</evidence>
<evidence type="ECO:0000313" key="1">
    <source>
        <dbReference type="EMBL" id="QOV88323.1"/>
    </source>
</evidence>
<name>A0A7M2WSA8_9BACT</name>
<dbReference type="AlphaFoldDB" id="A0A7M2WSA8"/>